<proteinExistence type="predicted"/>
<sequence length="118" mass="12520">MDSVSLEKLADEKLQDALAHHSGRSAHTVYGGAVHHLRQTLVALKGGQALAEHDSPGESTLQVLRGRVKLTAGDDVWEGSAGELCILPRTRHALDSLEDSVVLLTVAKTASHEAEGSH</sequence>
<dbReference type="InterPro" id="IPR011051">
    <property type="entry name" value="RmlC_Cupin_sf"/>
</dbReference>
<dbReference type="CDD" id="cd02230">
    <property type="entry name" value="cupin_HP0902-like"/>
    <property type="match status" value="1"/>
</dbReference>
<evidence type="ECO:0000313" key="1">
    <source>
        <dbReference type="EMBL" id="MBS9532097.1"/>
    </source>
</evidence>
<dbReference type="EMBL" id="JAHCLR010000001">
    <property type="protein sequence ID" value="MBS9532097.1"/>
    <property type="molecule type" value="Genomic_DNA"/>
</dbReference>
<accession>A0ABS5RCT4</accession>
<dbReference type="RefSeq" id="WP_214090979.1">
    <property type="nucleotide sequence ID" value="NZ_JAHCLR010000001.1"/>
</dbReference>
<protein>
    <submittedName>
        <fullName evidence="1">Cupin domain-containing protein</fullName>
    </submittedName>
</protein>
<organism evidence="1 2">
    <name type="scientific">Mycolicibacter acidiphilus</name>
    <dbReference type="NCBI Taxonomy" id="2835306"/>
    <lineage>
        <taxon>Bacteria</taxon>
        <taxon>Bacillati</taxon>
        <taxon>Actinomycetota</taxon>
        <taxon>Actinomycetes</taxon>
        <taxon>Mycobacteriales</taxon>
        <taxon>Mycobacteriaceae</taxon>
        <taxon>Mycolicibacter</taxon>
    </lineage>
</organism>
<dbReference type="Proteomes" id="UP001519535">
    <property type="component" value="Unassembled WGS sequence"/>
</dbReference>
<evidence type="ECO:0000313" key="2">
    <source>
        <dbReference type="Proteomes" id="UP001519535"/>
    </source>
</evidence>
<dbReference type="SUPFAM" id="SSF51182">
    <property type="entry name" value="RmlC-like cupins"/>
    <property type="match status" value="1"/>
</dbReference>
<dbReference type="Gene3D" id="2.60.120.10">
    <property type="entry name" value="Jelly Rolls"/>
    <property type="match status" value="1"/>
</dbReference>
<gene>
    <name evidence="1" type="ORF">KIH27_00680</name>
</gene>
<dbReference type="PANTHER" id="PTHR37694:SF1">
    <property type="entry name" value="SLR8022 PROTEIN"/>
    <property type="match status" value="1"/>
</dbReference>
<keyword evidence="2" id="KW-1185">Reference proteome</keyword>
<comment type="caution">
    <text evidence="1">The sequence shown here is derived from an EMBL/GenBank/DDBJ whole genome shotgun (WGS) entry which is preliminary data.</text>
</comment>
<reference evidence="1 2" key="1">
    <citation type="submission" date="2021-05" db="EMBL/GenBank/DDBJ databases">
        <title>Mycobacterium acidophilum sp. nov., an extremely acid-tolerant member of the genus Mycobacterium.</title>
        <authorList>
            <person name="Xia J."/>
        </authorList>
    </citation>
    <scope>NUCLEOTIDE SEQUENCE [LARGE SCALE GENOMIC DNA]</scope>
    <source>
        <strain evidence="1 2">M1</strain>
    </source>
</reference>
<dbReference type="PANTHER" id="PTHR37694">
    <property type="entry name" value="SLR8022 PROTEIN"/>
    <property type="match status" value="1"/>
</dbReference>
<dbReference type="InterPro" id="IPR014710">
    <property type="entry name" value="RmlC-like_jellyroll"/>
</dbReference>
<name>A0ABS5RCT4_9MYCO</name>